<feature type="region of interest" description="Disordered" evidence="1">
    <location>
        <begin position="593"/>
        <end position="762"/>
    </location>
</feature>
<dbReference type="RefSeq" id="XP_038751617.1">
    <property type="nucleotide sequence ID" value="XM_038882912.1"/>
</dbReference>
<feature type="domain" description="Protein kinase" evidence="2">
    <location>
        <begin position="1"/>
        <end position="271"/>
    </location>
</feature>
<dbReference type="GeneID" id="62155986"/>
<gene>
    <name evidence="3" type="ORF">CkaCkLH20_00192</name>
</gene>
<evidence type="ECO:0000256" key="1">
    <source>
        <dbReference type="SAM" id="MobiDB-lite"/>
    </source>
</evidence>
<dbReference type="PANTHER" id="PTHR12984:SF3">
    <property type="entry name" value="N-TERMINAL KINASE-LIKE PROTEIN"/>
    <property type="match status" value="1"/>
</dbReference>
<reference evidence="3" key="1">
    <citation type="submission" date="2020-03" db="EMBL/GenBank/DDBJ databases">
        <authorList>
            <person name="He L."/>
        </authorList>
    </citation>
    <scope>NUCLEOTIDE SEQUENCE</scope>
    <source>
        <strain evidence="3">CkLH20</strain>
    </source>
</reference>
<dbReference type="GO" id="GO:0005524">
    <property type="term" value="F:ATP binding"/>
    <property type="evidence" value="ECO:0007669"/>
    <property type="project" value="InterPro"/>
</dbReference>
<sequence length="762" mass="82427">MNFLKSAVASAIAQGPPFPYSFGDRVDIDESVWTLNNGTKREDGSNCSIFSFDVTANKSRLPLAKNALRKLRTLRHPGVIKVLDTVETDSYIYIATERVVPLRWHVKRKSLTPETIKWGLSSVARTVKFINDEATSIHGNVRVGSIYTSESGEWKMSGFEVLSNVKDDDAVIYTYGSLVPDSARYAPPELARGGWDAIKKNPHSALDSFGFGCMIFEVFNGDYMGSDQAGQTKSIPPTMQQSYKRLVNPNPKARVSVGHFLEQGQRSGSFFDSPLIKLTEGIENLGVKSETEREEFLDDLDQLSDDFPEDFFKMKVLPELIKSVEFGGGGPKAFSVVMKIAAKLSNEDFDAKITPVVVRLFSNPDRAIRVCLLDSLPLMIDRLPQKIVNDKIFPQLVTGFTDVAPIVREQTLKSVLVIIGKLSDRTINGDLLKYLAKTANDEQPGIRTNTTICLGKIAGKLGTSSRGKVLIAAFTRSLRDPFVHARNASLLALGVTGEYFSDEDVALRIMPVVCPLLIDKEKLIRDQASKTMDVYMQKIRKAAAAMPDTALPPQGADGPAAPRMGTPQPNDAAASSWTGWAISSFTNKLSSAAGEMQTTAASGTASPKPAPSPGPELKRPTTSSASALHRQAVKSPPPMSRTPSSVVADSFNPEPADDGDAWGDMGDDAWGEPIESSKPAAKSTASATPFDDGEPDFAGWLAAQSQKKGGSSKPLPKGLSKSSTSTAKKPLTAKPAAKPIVAKKIDLKPKQEDEDDGWGDGW</sequence>
<evidence type="ECO:0000259" key="2">
    <source>
        <dbReference type="PROSITE" id="PS50011"/>
    </source>
</evidence>
<dbReference type="GO" id="GO:0004672">
    <property type="term" value="F:protein kinase activity"/>
    <property type="evidence" value="ECO:0007669"/>
    <property type="project" value="InterPro"/>
</dbReference>
<dbReference type="SUPFAM" id="SSF56112">
    <property type="entry name" value="Protein kinase-like (PK-like)"/>
    <property type="match status" value="1"/>
</dbReference>
<dbReference type="InterPro" id="IPR016024">
    <property type="entry name" value="ARM-type_fold"/>
</dbReference>
<dbReference type="EMBL" id="JAATWM020000001">
    <property type="protein sequence ID" value="KAF9882156.1"/>
    <property type="molecule type" value="Genomic_DNA"/>
</dbReference>
<name>A0A9P6IIR2_9PEZI</name>
<feature type="compositionally biased region" description="Acidic residues" evidence="1">
    <location>
        <begin position="752"/>
        <end position="762"/>
    </location>
</feature>
<dbReference type="InterPro" id="IPR011989">
    <property type="entry name" value="ARM-like"/>
</dbReference>
<feature type="compositionally biased region" description="Acidic residues" evidence="1">
    <location>
        <begin position="655"/>
        <end position="670"/>
    </location>
</feature>
<dbReference type="Gene3D" id="3.30.200.20">
    <property type="entry name" value="Phosphorylase Kinase, domain 1"/>
    <property type="match status" value="1"/>
</dbReference>
<dbReference type="InterPro" id="IPR000719">
    <property type="entry name" value="Prot_kinase_dom"/>
</dbReference>
<feature type="compositionally biased region" description="Low complexity" evidence="1">
    <location>
        <begin position="704"/>
        <end position="742"/>
    </location>
</feature>
<dbReference type="PROSITE" id="PS50011">
    <property type="entry name" value="PROTEIN_KINASE_DOM"/>
    <property type="match status" value="1"/>
</dbReference>
<dbReference type="Pfam" id="PF00069">
    <property type="entry name" value="Pkinase"/>
    <property type="match status" value="1"/>
</dbReference>
<evidence type="ECO:0000313" key="4">
    <source>
        <dbReference type="Proteomes" id="UP000781932"/>
    </source>
</evidence>
<dbReference type="InterPro" id="IPR011009">
    <property type="entry name" value="Kinase-like_dom_sf"/>
</dbReference>
<dbReference type="SUPFAM" id="SSF48371">
    <property type="entry name" value="ARM repeat"/>
    <property type="match status" value="1"/>
</dbReference>
<accession>A0A9P6IIR2</accession>
<comment type="caution">
    <text evidence="3">The sequence shown here is derived from an EMBL/GenBank/DDBJ whole genome shotgun (WGS) entry which is preliminary data.</text>
</comment>
<dbReference type="AlphaFoldDB" id="A0A9P6IIR2"/>
<dbReference type="PANTHER" id="PTHR12984">
    <property type="entry name" value="SCY1-RELATED S/T PROTEIN KINASE-LIKE"/>
    <property type="match status" value="1"/>
</dbReference>
<protein>
    <recommendedName>
        <fullName evidence="2">Protein kinase domain-containing protein</fullName>
    </recommendedName>
</protein>
<evidence type="ECO:0000313" key="3">
    <source>
        <dbReference type="EMBL" id="KAF9882156.1"/>
    </source>
</evidence>
<dbReference type="Gene3D" id="1.25.10.10">
    <property type="entry name" value="Leucine-rich Repeat Variant"/>
    <property type="match status" value="1"/>
</dbReference>
<feature type="compositionally biased region" description="Polar residues" evidence="1">
    <location>
        <begin position="593"/>
        <end position="605"/>
    </location>
</feature>
<dbReference type="OrthoDB" id="447103at2759"/>
<dbReference type="Gene3D" id="1.10.510.10">
    <property type="entry name" value="Transferase(Phosphotransferase) domain 1"/>
    <property type="match status" value="1"/>
</dbReference>
<feature type="region of interest" description="Disordered" evidence="1">
    <location>
        <begin position="546"/>
        <end position="574"/>
    </location>
</feature>
<dbReference type="InterPro" id="IPR051177">
    <property type="entry name" value="CIK-Related_Protein"/>
</dbReference>
<keyword evidence="4" id="KW-1185">Reference proteome</keyword>
<proteinExistence type="predicted"/>
<dbReference type="Proteomes" id="UP000781932">
    <property type="component" value="Unassembled WGS sequence"/>
</dbReference>
<organism evidence="3 4">
    <name type="scientific">Colletotrichum karsti</name>
    <dbReference type="NCBI Taxonomy" id="1095194"/>
    <lineage>
        <taxon>Eukaryota</taxon>
        <taxon>Fungi</taxon>
        <taxon>Dikarya</taxon>
        <taxon>Ascomycota</taxon>
        <taxon>Pezizomycotina</taxon>
        <taxon>Sordariomycetes</taxon>
        <taxon>Hypocreomycetidae</taxon>
        <taxon>Glomerellales</taxon>
        <taxon>Glomerellaceae</taxon>
        <taxon>Colletotrichum</taxon>
        <taxon>Colletotrichum boninense species complex</taxon>
    </lineage>
</organism>
<feature type="compositionally biased region" description="Low complexity" evidence="1">
    <location>
        <begin position="676"/>
        <end position="689"/>
    </location>
</feature>
<dbReference type="GO" id="GO:0005737">
    <property type="term" value="C:cytoplasm"/>
    <property type="evidence" value="ECO:0007669"/>
    <property type="project" value="TreeGrafter"/>
</dbReference>
<dbReference type="GO" id="GO:0006409">
    <property type="term" value="P:tRNA export from nucleus"/>
    <property type="evidence" value="ECO:0007669"/>
    <property type="project" value="TreeGrafter"/>
</dbReference>
<reference evidence="3" key="2">
    <citation type="submission" date="2020-11" db="EMBL/GenBank/DDBJ databases">
        <title>Whole genome sequencing of Colletotrichum sp.</title>
        <authorList>
            <person name="Li H."/>
        </authorList>
    </citation>
    <scope>NUCLEOTIDE SEQUENCE</scope>
    <source>
        <strain evidence="3">CkLH20</strain>
    </source>
</reference>